<evidence type="ECO:0000256" key="3">
    <source>
        <dbReference type="ARBA" id="ARBA00022618"/>
    </source>
</evidence>
<dbReference type="InterPro" id="IPR045061">
    <property type="entry name" value="FtsZ/CetZ"/>
</dbReference>
<dbReference type="EMBL" id="AYZI01000004">
    <property type="protein sequence ID" value="KRM91649.1"/>
    <property type="molecule type" value="Genomic_DNA"/>
</dbReference>
<comment type="subunit">
    <text evidence="8">Homodimer. Polymerizes to form a dynamic ring structure in a strictly GTP-dependent manner. Interacts directly with several other division proteins.</text>
</comment>
<dbReference type="InterPro" id="IPR024757">
    <property type="entry name" value="FtsZ_C"/>
</dbReference>
<dbReference type="Gene3D" id="3.30.1330.20">
    <property type="entry name" value="Tubulin/FtsZ, C-terminal domain"/>
    <property type="match status" value="1"/>
</dbReference>
<keyword evidence="4 8" id="KW-0547">Nucleotide-binding</keyword>
<feature type="binding site" evidence="8">
    <location>
        <position position="145"/>
    </location>
    <ligand>
        <name>GTP</name>
        <dbReference type="ChEBI" id="CHEBI:37565"/>
    </ligand>
</feature>
<dbReference type="GO" id="GO:0000917">
    <property type="term" value="P:division septum assembly"/>
    <property type="evidence" value="ECO:0007669"/>
    <property type="project" value="UniProtKB-KW"/>
</dbReference>
<dbReference type="InterPro" id="IPR036525">
    <property type="entry name" value="Tubulin/FtsZ_GTPase_sf"/>
</dbReference>
<dbReference type="GO" id="GO:0043093">
    <property type="term" value="P:FtsZ-dependent cytokinesis"/>
    <property type="evidence" value="ECO:0007669"/>
    <property type="project" value="UniProtKB-UniRule"/>
</dbReference>
<evidence type="ECO:0000313" key="14">
    <source>
        <dbReference type="Proteomes" id="UP000051586"/>
    </source>
</evidence>
<dbReference type="InterPro" id="IPR018316">
    <property type="entry name" value="Tubulin/FtsZ_2-layer-sand-dom"/>
</dbReference>
<dbReference type="SUPFAM" id="SSF55307">
    <property type="entry name" value="Tubulin C-terminal domain-like"/>
    <property type="match status" value="1"/>
</dbReference>
<evidence type="ECO:0000256" key="9">
    <source>
        <dbReference type="NCBIfam" id="TIGR00065"/>
    </source>
</evidence>
<evidence type="ECO:0000256" key="6">
    <source>
        <dbReference type="ARBA" id="ARBA00023210"/>
    </source>
</evidence>
<evidence type="ECO:0000256" key="2">
    <source>
        <dbReference type="ARBA" id="ARBA00022490"/>
    </source>
</evidence>
<dbReference type="InterPro" id="IPR037103">
    <property type="entry name" value="Tubulin/FtsZ-like_C"/>
</dbReference>
<dbReference type="InterPro" id="IPR000158">
    <property type="entry name" value="Cell_div_FtsZ"/>
</dbReference>
<feature type="compositionally biased region" description="Basic and acidic residues" evidence="10">
    <location>
        <begin position="375"/>
        <end position="388"/>
    </location>
</feature>
<dbReference type="STRING" id="1423745.GCA_001311215_01298"/>
<proteinExistence type="inferred from homology"/>
<dbReference type="GO" id="GO:0003924">
    <property type="term" value="F:GTPase activity"/>
    <property type="evidence" value="ECO:0007669"/>
    <property type="project" value="UniProtKB-UniRule"/>
</dbReference>
<evidence type="ECO:0000256" key="5">
    <source>
        <dbReference type="ARBA" id="ARBA00023134"/>
    </source>
</evidence>
<dbReference type="Gene3D" id="3.40.50.1440">
    <property type="entry name" value="Tubulin/FtsZ, GTPase domain"/>
    <property type="match status" value="1"/>
</dbReference>
<evidence type="ECO:0000313" key="13">
    <source>
        <dbReference type="EMBL" id="KRM91649.1"/>
    </source>
</evidence>
<comment type="similarity">
    <text evidence="1 8">Belongs to the FtsZ family.</text>
</comment>
<dbReference type="HAMAP" id="MF_00909">
    <property type="entry name" value="FtsZ"/>
    <property type="match status" value="1"/>
</dbReference>
<evidence type="ECO:0000256" key="8">
    <source>
        <dbReference type="HAMAP-Rule" id="MF_00909"/>
    </source>
</evidence>
<organism evidence="13 14">
    <name type="scientific">Fructilactobacillus florum DSM 22689 = JCM 16035</name>
    <dbReference type="NCBI Taxonomy" id="1423745"/>
    <lineage>
        <taxon>Bacteria</taxon>
        <taxon>Bacillati</taxon>
        <taxon>Bacillota</taxon>
        <taxon>Bacilli</taxon>
        <taxon>Lactobacillales</taxon>
        <taxon>Lactobacillaceae</taxon>
        <taxon>Fructilactobacillus</taxon>
    </lineage>
</organism>
<keyword evidence="7 8" id="KW-0131">Cell cycle</keyword>
<dbReference type="AlphaFoldDB" id="A0A0R2CJ79"/>
<name>A0A0R2CJ79_9LACO</name>
<comment type="subcellular location">
    <subcellularLocation>
        <location evidence="8">Cytoplasm</location>
    </subcellularLocation>
    <text evidence="8">Assembles at midcell at the inner surface of the cytoplasmic membrane.</text>
</comment>
<dbReference type="Proteomes" id="UP000051586">
    <property type="component" value="Unassembled WGS sequence"/>
</dbReference>
<dbReference type="PANTHER" id="PTHR30314:SF3">
    <property type="entry name" value="MITOCHONDRIAL DIVISION PROTEIN FSZA"/>
    <property type="match status" value="1"/>
</dbReference>
<accession>A0A0R2CJ79</accession>
<reference evidence="13 14" key="1">
    <citation type="journal article" date="2015" name="Genome Announc.">
        <title>Expanding the biotechnology potential of lactobacilli through comparative genomics of 213 strains and associated genera.</title>
        <authorList>
            <person name="Sun Z."/>
            <person name="Harris H.M."/>
            <person name="McCann A."/>
            <person name="Guo C."/>
            <person name="Argimon S."/>
            <person name="Zhang W."/>
            <person name="Yang X."/>
            <person name="Jeffery I.B."/>
            <person name="Cooney J.C."/>
            <person name="Kagawa T.F."/>
            <person name="Liu W."/>
            <person name="Song Y."/>
            <person name="Salvetti E."/>
            <person name="Wrobel A."/>
            <person name="Rasinkangas P."/>
            <person name="Parkhill J."/>
            <person name="Rea M.C."/>
            <person name="O'Sullivan O."/>
            <person name="Ritari J."/>
            <person name="Douillard F.P."/>
            <person name="Paul Ross R."/>
            <person name="Yang R."/>
            <person name="Briner A.E."/>
            <person name="Felis G.E."/>
            <person name="de Vos W.M."/>
            <person name="Barrangou R."/>
            <person name="Klaenhammer T.R."/>
            <person name="Caufield P.W."/>
            <person name="Cui Y."/>
            <person name="Zhang H."/>
            <person name="O'Toole P.W."/>
        </authorList>
    </citation>
    <scope>NUCLEOTIDE SEQUENCE [LARGE SCALE GENOMIC DNA]</scope>
    <source>
        <strain evidence="13 14">DSM 22689</strain>
    </source>
</reference>
<feature type="binding site" evidence="8">
    <location>
        <position position="193"/>
    </location>
    <ligand>
        <name>GTP</name>
        <dbReference type="ChEBI" id="CHEBI:37565"/>
    </ligand>
</feature>
<dbReference type="InterPro" id="IPR003008">
    <property type="entry name" value="Tubulin_FtsZ_GTPase"/>
</dbReference>
<dbReference type="InterPro" id="IPR020805">
    <property type="entry name" value="Cell_div_FtsZ_CS"/>
</dbReference>
<evidence type="ECO:0000256" key="1">
    <source>
        <dbReference type="ARBA" id="ARBA00009690"/>
    </source>
</evidence>
<keyword evidence="5 8" id="KW-0342">GTP-binding</keyword>
<keyword evidence="3 8" id="KW-0132">Cell division</keyword>
<comment type="caution">
    <text evidence="13">The sequence shown here is derived from an EMBL/GenBank/DDBJ whole genome shotgun (WGS) entry which is preliminary data.</text>
</comment>
<feature type="region of interest" description="Disordered" evidence="10">
    <location>
        <begin position="324"/>
        <end position="420"/>
    </location>
</feature>
<dbReference type="InterPro" id="IPR008280">
    <property type="entry name" value="Tub_FtsZ_C"/>
</dbReference>
<feature type="binding site" evidence="8">
    <location>
        <begin position="114"/>
        <end position="116"/>
    </location>
    <ligand>
        <name>GTP</name>
        <dbReference type="ChEBI" id="CHEBI:37565"/>
    </ligand>
</feature>
<evidence type="ECO:0000256" key="4">
    <source>
        <dbReference type="ARBA" id="ARBA00022741"/>
    </source>
</evidence>
<evidence type="ECO:0000256" key="10">
    <source>
        <dbReference type="SAM" id="MobiDB-lite"/>
    </source>
</evidence>
<evidence type="ECO:0000259" key="12">
    <source>
        <dbReference type="SMART" id="SM00865"/>
    </source>
</evidence>
<dbReference type="CDD" id="cd02201">
    <property type="entry name" value="FtsZ_type1"/>
    <property type="match status" value="1"/>
</dbReference>
<keyword evidence="6 8" id="KW-0717">Septation</keyword>
<dbReference type="SUPFAM" id="SSF52490">
    <property type="entry name" value="Tubulin nucleotide-binding domain-like"/>
    <property type="match status" value="1"/>
</dbReference>
<feature type="binding site" evidence="8">
    <location>
        <begin position="27"/>
        <end position="31"/>
    </location>
    <ligand>
        <name>GTP</name>
        <dbReference type="ChEBI" id="CHEBI:37565"/>
    </ligand>
</feature>
<gene>
    <name evidence="8" type="primary">ftsZ</name>
    <name evidence="13" type="ORF">FC87_GL000785</name>
</gene>
<dbReference type="GO" id="GO:0005525">
    <property type="term" value="F:GTP binding"/>
    <property type="evidence" value="ECO:0007669"/>
    <property type="project" value="UniProtKB-UniRule"/>
</dbReference>
<dbReference type="GO" id="GO:0032153">
    <property type="term" value="C:cell division site"/>
    <property type="evidence" value="ECO:0007669"/>
    <property type="project" value="UniProtKB-UniRule"/>
</dbReference>
<dbReference type="Pfam" id="PF12327">
    <property type="entry name" value="FtsZ_C"/>
    <property type="match status" value="1"/>
</dbReference>
<feature type="binding site" evidence="8">
    <location>
        <position position="149"/>
    </location>
    <ligand>
        <name>GTP</name>
        <dbReference type="ChEBI" id="CHEBI:37565"/>
    </ligand>
</feature>
<dbReference type="PANTHER" id="PTHR30314">
    <property type="entry name" value="CELL DIVISION PROTEIN FTSZ-RELATED"/>
    <property type="match status" value="1"/>
</dbReference>
<dbReference type="PATRIC" id="fig|1423745.4.peg.834"/>
<evidence type="ECO:0000256" key="7">
    <source>
        <dbReference type="ARBA" id="ARBA00023306"/>
    </source>
</evidence>
<feature type="domain" description="Tubulin/FtsZ GTPase" evidence="11">
    <location>
        <begin position="19"/>
        <end position="211"/>
    </location>
</feature>
<feature type="domain" description="Tubulin/FtsZ 2-layer sandwich" evidence="12">
    <location>
        <begin position="213"/>
        <end position="330"/>
    </location>
</feature>
<dbReference type="PRINTS" id="PR00423">
    <property type="entry name" value="CELLDVISFTSZ"/>
</dbReference>
<dbReference type="GO" id="GO:0051258">
    <property type="term" value="P:protein polymerization"/>
    <property type="evidence" value="ECO:0007669"/>
    <property type="project" value="UniProtKB-UniRule"/>
</dbReference>
<sequence length="420" mass="44115">MEVSKMDYGMDQTTGKGANIKVIGVGGGGGNAVNRMIEDGVEGVEFIAVNTDVQALNASKAETKINLGPKLTKGLGAGSNPEVGAKAAEESQEDITNALDGADMVFVTAGMGGGTGNGAAPIIAKIAKQSGALTVAVVTRPFTFEGPARSHNASEGLAALKQNVDTMVVISNNQVLEMADKKTSFLGALHDADNVLRQGVQGISDLITRPGYVNLDFADVTTIMKDKGTALMGVGSASGENRAAEATKKAINSPLLEVSIDGARQVLLNITGGSDLGIFEAQDAANIIRDSTSEDTNIIFGTSIDENMGDEIRVSVIATGIDSENPELADQPDHAASKSQQSGQVVQPQRTANQIVSPTRNPQAADATQQQPVQPDRRFQNVEKHEFEPFSATSAEEQDASQDDKNDDIPPFNFKYRNNK</sequence>
<dbReference type="SMART" id="SM00864">
    <property type="entry name" value="Tubulin"/>
    <property type="match status" value="1"/>
</dbReference>
<protein>
    <recommendedName>
        <fullName evidence="8 9">Cell division protein FtsZ</fullName>
    </recommendedName>
</protein>
<keyword evidence="2 8" id="KW-0963">Cytoplasm</keyword>
<comment type="function">
    <text evidence="8">Essential cell division protein that forms a contractile ring structure (Z ring) at the future cell division site. The regulation of the ring assembly controls the timing and the location of cell division. One of the functions of the FtsZ ring is to recruit other cell division proteins to the septum to produce a new cell wall between the dividing cells. Binds GTP and shows GTPase activity.</text>
</comment>
<dbReference type="GO" id="GO:0005737">
    <property type="term" value="C:cytoplasm"/>
    <property type="evidence" value="ECO:0007669"/>
    <property type="project" value="UniProtKB-SubCell"/>
</dbReference>
<dbReference type="PROSITE" id="PS01134">
    <property type="entry name" value="FTSZ_1"/>
    <property type="match status" value="1"/>
</dbReference>
<evidence type="ECO:0000259" key="11">
    <source>
        <dbReference type="SMART" id="SM00864"/>
    </source>
</evidence>
<dbReference type="SMART" id="SM00865">
    <property type="entry name" value="Tubulin_C"/>
    <property type="match status" value="1"/>
</dbReference>
<dbReference type="Pfam" id="PF00091">
    <property type="entry name" value="Tubulin"/>
    <property type="match status" value="1"/>
</dbReference>
<dbReference type="NCBIfam" id="TIGR00065">
    <property type="entry name" value="ftsZ"/>
    <property type="match status" value="1"/>
</dbReference>
<dbReference type="FunFam" id="3.40.50.1440:FF:000023">
    <property type="entry name" value="Cell division protein FtsZ"/>
    <property type="match status" value="1"/>
</dbReference>
<feature type="compositionally biased region" description="Polar residues" evidence="10">
    <location>
        <begin position="337"/>
        <end position="373"/>
    </location>
</feature>